<keyword evidence="1" id="KW-0812">Transmembrane</keyword>
<name>A0A948T113_9FIRM</name>
<evidence type="ECO:0000313" key="3">
    <source>
        <dbReference type="Proteomes" id="UP000713596"/>
    </source>
</evidence>
<proteinExistence type="predicted"/>
<evidence type="ECO:0000256" key="1">
    <source>
        <dbReference type="SAM" id="Phobius"/>
    </source>
</evidence>
<organism evidence="2 3">
    <name type="scientific">Candidatus Allofournierella pullistercoris</name>
    <dbReference type="NCBI Taxonomy" id="2838597"/>
    <lineage>
        <taxon>Bacteria</taxon>
        <taxon>Bacillati</taxon>
        <taxon>Bacillota</taxon>
        <taxon>Clostridia</taxon>
        <taxon>Eubacteriales</taxon>
        <taxon>Oscillospiraceae</taxon>
        <taxon>Allofournierella</taxon>
    </lineage>
</organism>
<dbReference type="AlphaFoldDB" id="A0A948T113"/>
<feature type="transmembrane region" description="Helical" evidence="1">
    <location>
        <begin position="26"/>
        <end position="44"/>
    </location>
</feature>
<reference evidence="2" key="1">
    <citation type="journal article" date="2021" name="PeerJ">
        <title>Extensive microbial diversity within the chicken gut microbiome revealed by metagenomics and culture.</title>
        <authorList>
            <person name="Gilroy R."/>
            <person name="Ravi A."/>
            <person name="Getino M."/>
            <person name="Pursley I."/>
            <person name="Horton D.L."/>
            <person name="Alikhan N.F."/>
            <person name="Baker D."/>
            <person name="Gharbi K."/>
            <person name="Hall N."/>
            <person name="Watson M."/>
            <person name="Adriaenssens E.M."/>
            <person name="Foster-Nyarko E."/>
            <person name="Jarju S."/>
            <person name="Secka A."/>
            <person name="Antonio M."/>
            <person name="Oren A."/>
            <person name="Chaudhuri R.R."/>
            <person name="La Ragione R."/>
            <person name="Hildebrand F."/>
            <person name="Pallen M.J."/>
        </authorList>
    </citation>
    <scope>NUCLEOTIDE SEQUENCE</scope>
    <source>
        <strain evidence="2">B5_2728</strain>
    </source>
</reference>
<dbReference type="Proteomes" id="UP000713596">
    <property type="component" value="Unassembled WGS sequence"/>
</dbReference>
<dbReference type="Pfam" id="PF06686">
    <property type="entry name" value="SpoIIIAC"/>
    <property type="match status" value="1"/>
</dbReference>
<reference evidence="2" key="2">
    <citation type="submission" date="2021-04" db="EMBL/GenBank/DDBJ databases">
        <authorList>
            <person name="Gilroy R."/>
        </authorList>
    </citation>
    <scope>NUCLEOTIDE SEQUENCE</scope>
    <source>
        <strain evidence="2">B5_2728</strain>
    </source>
</reference>
<keyword evidence="1" id="KW-1133">Transmembrane helix</keyword>
<accession>A0A948T113</accession>
<evidence type="ECO:0000313" key="2">
    <source>
        <dbReference type="EMBL" id="MBU3805490.1"/>
    </source>
</evidence>
<dbReference type="EMBL" id="JAHLFP010000007">
    <property type="protein sequence ID" value="MBU3805490.1"/>
    <property type="molecule type" value="Genomic_DNA"/>
</dbReference>
<dbReference type="InterPro" id="IPR025664">
    <property type="entry name" value="Spore_III_AC/AD"/>
</dbReference>
<protein>
    <submittedName>
        <fullName evidence="2">Stage III sporulation AC/AD family protein</fullName>
    </submittedName>
</protein>
<gene>
    <name evidence="2" type="ORF">H9882_01095</name>
</gene>
<comment type="caution">
    <text evidence="2">The sequence shown here is derived from an EMBL/GenBank/DDBJ whole genome shotgun (WGS) entry which is preliminary data.</text>
</comment>
<sequence>MELFQILAFVLISAMLTALVRQYLPAYGLLCLLGCSVILLLYLVGFCEPIIQWFYDCSEYLDQSNLTILLKTAGIALTIQTAQDICKDAGMTALAGKVELAGRCFIILCALPLFQKILDSLVVFLQ</sequence>
<keyword evidence="1" id="KW-0472">Membrane</keyword>